<dbReference type="VEuPathDB" id="MicrosporidiaDB:TUBRATIS_009640"/>
<reference evidence="2 3" key="1">
    <citation type="submission" date="2018-10" db="EMBL/GenBank/DDBJ databases">
        <title>Draft genome sequence of the microsporidian Tubulinosema ratisbonensis.</title>
        <authorList>
            <person name="Polonais V."/>
            <person name="Peyretaillade E."/>
            <person name="Niehus S."/>
            <person name="Wawrzyniak I."/>
            <person name="Franchet A."/>
            <person name="Gaspin C."/>
            <person name="Reichstadt M."/>
            <person name="Belser C."/>
            <person name="Labadie K."/>
            <person name="Delbac F."/>
            <person name="Ferrandon D."/>
        </authorList>
    </citation>
    <scope>NUCLEOTIDE SEQUENCE [LARGE SCALE GENOMIC DNA]</scope>
    <source>
        <strain evidence="2 3">Franzen</strain>
    </source>
</reference>
<comment type="caution">
    <text evidence="2">The sequence shown here is derived from an EMBL/GenBank/DDBJ whole genome shotgun (WGS) entry which is preliminary data.</text>
</comment>
<name>A0A437ANC0_9MICR</name>
<keyword evidence="1" id="KW-0732">Signal</keyword>
<dbReference type="EMBL" id="RCSS01000196">
    <property type="protein sequence ID" value="RVD92527.1"/>
    <property type="molecule type" value="Genomic_DNA"/>
</dbReference>
<feature type="chain" id="PRO_5018976861" evidence="1">
    <location>
        <begin position="31"/>
        <end position="407"/>
    </location>
</feature>
<protein>
    <submittedName>
        <fullName evidence="2">Uncharacterized protein</fullName>
    </submittedName>
</protein>
<proteinExistence type="predicted"/>
<organism evidence="2 3">
    <name type="scientific">Tubulinosema ratisbonensis</name>
    <dbReference type="NCBI Taxonomy" id="291195"/>
    <lineage>
        <taxon>Eukaryota</taxon>
        <taxon>Fungi</taxon>
        <taxon>Fungi incertae sedis</taxon>
        <taxon>Microsporidia</taxon>
        <taxon>Tubulinosematoidea</taxon>
        <taxon>Tubulinosematidae</taxon>
        <taxon>Tubulinosema</taxon>
    </lineage>
</organism>
<sequence length="407" mass="49214">MNNKTLSFFKFIFVHFFILVVLKNCKCTSAFLKEFSYLNPKKFICNSQPKNFNISLSFLMIKYNLNVTEESLSDFNQTLRLLAEKQNTLKSVFDFITKNSSKAYSYLQIFRLILLKLFVSLIKEYQLHLRSMFWIVFRKNGSDTYVWTSLIDHEFDLTVLINLLAEEFFLESQLKNSRTDILRCKPHSELNNQKFWFKYEKIEDKINKYYRNKKNNLQVVSYFYLKEADNIIHSQNYTDYIPKTRIFLTLLIEKVFQSTEFNLILKICPEFVFLCEVIRFFYLDIHILKKLHFILLFCITKCELTLILLFGDRINFTKLIYVPKFKLKILQTLKQNLLIYLYKLFETTLIYEPMPDYKEYLRMMIYISYSICNDLCLCETKKPEFNPIFKIKEDIEMFKKIYVKKDI</sequence>
<evidence type="ECO:0000256" key="1">
    <source>
        <dbReference type="SAM" id="SignalP"/>
    </source>
</evidence>
<keyword evidence="3" id="KW-1185">Reference proteome</keyword>
<dbReference type="AlphaFoldDB" id="A0A437ANC0"/>
<evidence type="ECO:0000313" key="3">
    <source>
        <dbReference type="Proteomes" id="UP000282876"/>
    </source>
</evidence>
<feature type="signal peptide" evidence="1">
    <location>
        <begin position="1"/>
        <end position="30"/>
    </location>
</feature>
<accession>A0A437ANC0</accession>
<dbReference type="Proteomes" id="UP000282876">
    <property type="component" value="Unassembled WGS sequence"/>
</dbReference>
<gene>
    <name evidence="2" type="ORF">TUBRATIS_009640</name>
</gene>
<evidence type="ECO:0000313" key="2">
    <source>
        <dbReference type="EMBL" id="RVD92527.1"/>
    </source>
</evidence>